<evidence type="ECO:0000313" key="7">
    <source>
        <dbReference type="Proteomes" id="UP000663570"/>
    </source>
</evidence>
<dbReference type="SUPFAM" id="SSF102114">
    <property type="entry name" value="Radical SAM enzymes"/>
    <property type="match status" value="1"/>
</dbReference>
<dbReference type="PROSITE" id="PS51918">
    <property type="entry name" value="RADICAL_SAM"/>
    <property type="match status" value="1"/>
</dbReference>
<feature type="region of interest" description="Disordered" evidence="4">
    <location>
        <begin position="1"/>
        <end position="27"/>
    </location>
</feature>
<name>A0ABX7M226_9RHOO</name>
<gene>
    <name evidence="6" type="ORF">JY500_15200</name>
</gene>
<protein>
    <submittedName>
        <fullName evidence="6">PA0069 family radical SAM protein</fullName>
    </submittedName>
</protein>
<keyword evidence="2" id="KW-0408">Iron</keyword>
<evidence type="ECO:0000256" key="3">
    <source>
        <dbReference type="ARBA" id="ARBA00023014"/>
    </source>
</evidence>
<keyword evidence="7" id="KW-1185">Reference proteome</keyword>
<keyword evidence="1" id="KW-0479">Metal-binding</keyword>
<dbReference type="RefSeq" id="WP_206253682.1">
    <property type="nucleotide sequence ID" value="NZ_CP071060.1"/>
</dbReference>
<proteinExistence type="predicted"/>
<sequence>MTDDTPSKPPSVPIRGRGAASRPDGRFEQWQRAAFDDGWTAEEEAALPKTELIVDTAKSVIVEARSPDIPFELSINPYRGCEHGCSYCFARPTHSYLGYSAGLDFETKILWKPDAPEVLRRELARPRYQCRPIALGINTDAWQPIERKLGLTRRLLEVLCETRHPVSIVTKGALIERDADLLADMARDKLVHVMFSITTLDRELARVMEPRAATPARRLDAMRTLHEAGVPVGVLFAPLIPALNDHEMEAVLQASQAAGATNAGYVLLRLPHELKTLFPEWLQQHVPGRAEHVLSVLRQMHGGQIYDSRFGQRMKGSGVFAELYRKRFALAVERLGLNQTRDTLNCAGFRPPRTAGPQADLFD</sequence>
<dbReference type="InterPro" id="IPR007197">
    <property type="entry name" value="rSAM"/>
</dbReference>
<dbReference type="SFLD" id="SFLDS00029">
    <property type="entry name" value="Radical_SAM"/>
    <property type="match status" value="1"/>
</dbReference>
<accession>A0ABX7M226</accession>
<dbReference type="CDD" id="cd01335">
    <property type="entry name" value="Radical_SAM"/>
    <property type="match status" value="1"/>
</dbReference>
<dbReference type="SMART" id="SM00729">
    <property type="entry name" value="Elp3"/>
    <property type="match status" value="1"/>
</dbReference>
<evidence type="ECO:0000256" key="2">
    <source>
        <dbReference type="ARBA" id="ARBA00023004"/>
    </source>
</evidence>
<dbReference type="NCBIfam" id="NF033668">
    <property type="entry name" value="rSAM_PA0069"/>
    <property type="match status" value="1"/>
</dbReference>
<dbReference type="InterPro" id="IPR006638">
    <property type="entry name" value="Elp3/MiaA/NifB-like_rSAM"/>
</dbReference>
<dbReference type="PANTHER" id="PTHR43432:SF3">
    <property type="entry name" value="SLR0285 PROTEIN"/>
    <property type="match status" value="1"/>
</dbReference>
<evidence type="ECO:0000256" key="1">
    <source>
        <dbReference type="ARBA" id="ARBA00022723"/>
    </source>
</evidence>
<dbReference type="PANTHER" id="PTHR43432">
    <property type="entry name" value="SLR0285 PROTEIN"/>
    <property type="match status" value="1"/>
</dbReference>
<dbReference type="Proteomes" id="UP000663570">
    <property type="component" value="Chromosome"/>
</dbReference>
<evidence type="ECO:0000313" key="6">
    <source>
        <dbReference type="EMBL" id="QSI75819.1"/>
    </source>
</evidence>
<keyword evidence="3" id="KW-0411">Iron-sulfur</keyword>
<dbReference type="InterPro" id="IPR058240">
    <property type="entry name" value="rSAM_sf"/>
</dbReference>
<evidence type="ECO:0000259" key="5">
    <source>
        <dbReference type="PROSITE" id="PS51918"/>
    </source>
</evidence>
<evidence type="ECO:0000256" key="4">
    <source>
        <dbReference type="SAM" id="MobiDB-lite"/>
    </source>
</evidence>
<reference evidence="6 7" key="1">
    <citation type="submission" date="2021-02" db="EMBL/GenBank/DDBJ databases">
        <title>Niveibacterium changnyeongensis HC41.</title>
        <authorList>
            <person name="Kang M."/>
        </authorList>
    </citation>
    <scope>NUCLEOTIDE SEQUENCE [LARGE SCALE GENOMIC DNA]</scope>
    <source>
        <strain evidence="6 7">HC41</strain>
    </source>
</reference>
<dbReference type="Gene3D" id="3.80.30.30">
    <property type="match status" value="1"/>
</dbReference>
<organism evidence="6 7">
    <name type="scientific">Niveibacterium microcysteis</name>
    <dbReference type="NCBI Taxonomy" id="2811415"/>
    <lineage>
        <taxon>Bacteria</taxon>
        <taxon>Pseudomonadati</taxon>
        <taxon>Pseudomonadota</taxon>
        <taxon>Betaproteobacteria</taxon>
        <taxon>Rhodocyclales</taxon>
        <taxon>Rhodocyclaceae</taxon>
        <taxon>Niveibacterium</taxon>
    </lineage>
</organism>
<dbReference type="InterPro" id="IPR040086">
    <property type="entry name" value="MJ0683-like"/>
</dbReference>
<dbReference type="EMBL" id="CP071060">
    <property type="protein sequence ID" value="QSI75819.1"/>
    <property type="molecule type" value="Genomic_DNA"/>
</dbReference>
<dbReference type="SFLD" id="SFLDG01084">
    <property type="entry name" value="Uncharacterised_Radical_SAM_Su"/>
    <property type="match status" value="1"/>
</dbReference>
<dbReference type="Pfam" id="PF04055">
    <property type="entry name" value="Radical_SAM"/>
    <property type="match status" value="1"/>
</dbReference>
<feature type="domain" description="Radical SAM core" evidence="5">
    <location>
        <begin position="67"/>
        <end position="304"/>
    </location>
</feature>